<gene>
    <name evidence="1" type="ORF">F8M49_29680</name>
</gene>
<reference evidence="1 2" key="1">
    <citation type="submission" date="2019-10" db="EMBL/GenBank/DDBJ databases">
        <title>Draft Genome Assembly of Rhodococcus zopfii DSM44189.</title>
        <authorList>
            <person name="Sutton J.M."/>
            <person name="Akob D.M."/>
            <person name="Bushman T.J."/>
        </authorList>
    </citation>
    <scope>NUCLEOTIDE SEQUENCE [LARGE SCALE GENOMIC DNA]</scope>
    <source>
        <strain evidence="1 2">DSM 44189</strain>
    </source>
</reference>
<evidence type="ECO:0000313" key="1">
    <source>
        <dbReference type="EMBL" id="MDV2478539.1"/>
    </source>
</evidence>
<comment type="caution">
    <text evidence="1">The sequence shown here is derived from an EMBL/GenBank/DDBJ whole genome shotgun (WGS) entry which is preliminary data.</text>
</comment>
<evidence type="ECO:0000313" key="2">
    <source>
        <dbReference type="Proteomes" id="UP001275440"/>
    </source>
</evidence>
<accession>A0ABU3WX06</accession>
<proteinExistence type="predicted"/>
<organism evidence="1 2">
    <name type="scientific">Rhodococcus zopfii</name>
    <dbReference type="NCBI Taxonomy" id="43772"/>
    <lineage>
        <taxon>Bacteria</taxon>
        <taxon>Bacillati</taxon>
        <taxon>Actinomycetota</taxon>
        <taxon>Actinomycetes</taxon>
        <taxon>Mycobacteriales</taxon>
        <taxon>Nocardiaceae</taxon>
        <taxon>Rhodococcus</taxon>
    </lineage>
</organism>
<name>A0ABU3WX06_9NOCA</name>
<keyword evidence="2" id="KW-1185">Reference proteome</keyword>
<sequence>MQLEDDCVDAIGSNRLLSQLTANVFEPAPDAEVDEHLGYDNTSANVGIDNSGSGYQAKTVLGWGRFGDTDSPFDRKITEERQ</sequence>
<dbReference type="EMBL" id="WBMO01000005">
    <property type="protein sequence ID" value="MDV2478539.1"/>
    <property type="molecule type" value="Genomic_DNA"/>
</dbReference>
<dbReference type="Proteomes" id="UP001275440">
    <property type="component" value="Unassembled WGS sequence"/>
</dbReference>
<protein>
    <submittedName>
        <fullName evidence="1">Uncharacterized protein</fullName>
    </submittedName>
</protein>